<sequence>MQYKQEYEYKCIEYKNSKDFNAHINIEAKQGWRVFSILFWPKWTGILFVTFERKLF</sequence>
<reference evidence="1" key="1">
    <citation type="submission" date="2021-11" db="EMBL/GenBank/DDBJ databases">
        <title>The first genome sequence of unculturable Mycoplasma faucium obtained by de novo assembly of metagenomic reads.</title>
        <authorList>
            <person name="Sabat A.J."/>
            <person name="Bathoorn E."/>
            <person name="Akkerboom V."/>
            <person name="Friedrich A.W."/>
        </authorList>
    </citation>
    <scope>NUCLEOTIDE SEQUENCE [LARGE SCALE GENOMIC DNA]</scope>
    <source>
        <strain evidence="1">UMCG-MFM1</strain>
    </source>
</reference>
<keyword evidence="2" id="KW-1185">Reference proteome</keyword>
<evidence type="ECO:0008006" key="3">
    <source>
        <dbReference type="Google" id="ProtNLM"/>
    </source>
</evidence>
<organism evidence="1 2">
    <name type="scientific">Metamycoplasma faucium</name>
    <dbReference type="NCBI Taxonomy" id="56142"/>
    <lineage>
        <taxon>Bacteria</taxon>
        <taxon>Bacillati</taxon>
        <taxon>Mycoplasmatota</taxon>
        <taxon>Mycoplasmoidales</taxon>
        <taxon>Metamycoplasmataceae</taxon>
        <taxon>Metamycoplasma</taxon>
    </lineage>
</organism>
<gene>
    <name evidence="1" type="ORF">LQ356_01985</name>
</gene>
<dbReference type="RefSeq" id="WP_405311132.1">
    <property type="nucleotide sequence ID" value="NZ_CP088155.1"/>
</dbReference>
<evidence type="ECO:0000313" key="2">
    <source>
        <dbReference type="Proteomes" id="UP001622612"/>
    </source>
</evidence>
<dbReference type="Proteomes" id="UP001622612">
    <property type="component" value="Chromosome"/>
</dbReference>
<protein>
    <recommendedName>
        <fullName evidence="3">DUF4177 domain-containing protein</fullName>
    </recommendedName>
</protein>
<proteinExistence type="predicted"/>
<name>A0ABZ2TKJ8_9BACT</name>
<accession>A0ABZ2TKJ8</accession>
<dbReference type="EMBL" id="CP088155">
    <property type="protein sequence ID" value="WYM96975.1"/>
    <property type="molecule type" value="Genomic_DNA"/>
</dbReference>
<evidence type="ECO:0000313" key="1">
    <source>
        <dbReference type="EMBL" id="WYM96975.1"/>
    </source>
</evidence>